<evidence type="ECO:0000256" key="2">
    <source>
        <dbReference type="ARBA" id="ARBA00009950"/>
    </source>
</evidence>
<sequence length="173" mass="19284">MSTNKPGKQATKGNKQIVEENVATLKFYRNMACGSTVANLIVNCIFFEPFAALQVVMSLLTIAMHVGSYYFMAMMSKPKYSDTGSILDSGNDLNIEGGIAEHVKDIVILTAGTQLLSLFSDYFWLLLLLGPLRAGWLLWKSVIQPWLLQKEEQEQAPAAGKKKADRKIKRVVR</sequence>
<organism evidence="9">
    <name type="scientific">Psorophora albipes</name>
    <dbReference type="NCBI Taxonomy" id="869069"/>
    <lineage>
        <taxon>Eukaryota</taxon>
        <taxon>Metazoa</taxon>
        <taxon>Ecdysozoa</taxon>
        <taxon>Arthropoda</taxon>
        <taxon>Hexapoda</taxon>
        <taxon>Insecta</taxon>
        <taxon>Pterygota</taxon>
        <taxon>Neoptera</taxon>
        <taxon>Endopterygota</taxon>
        <taxon>Diptera</taxon>
        <taxon>Nematocera</taxon>
        <taxon>Culicoidea</taxon>
        <taxon>Culicidae</taxon>
        <taxon>Culicinae</taxon>
        <taxon>Aedini</taxon>
        <taxon>Psorophora</taxon>
    </lineage>
</organism>
<keyword evidence="6 8" id="KW-1133">Transmembrane helix</keyword>
<evidence type="ECO:0000313" key="9">
    <source>
        <dbReference type="EMBL" id="JAA94135.1"/>
    </source>
</evidence>
<proteinExistence type="evidence at transcript level"/>
<name>T1DF96_9DIPT</name>
<evidence type="ECO:0000256" key="4">
    <source>
        <dbReference type="ARBA" id="ARBA00022692"/>
    </source>
</evidence>
<keyword evidence="7 8" id="KW-0472">Membrane</keyword>
<evidence type="ECO:0000256" key="8">
    <source>
        <dbReference type="SAM" id="Phobius"/>
    </source>
</evidence>
<dbReference type="PANTHER" id="PTHR13505">
    <property type="entry name" value="TRANSMEMBRANE PROTEIN 208"/>
    <property type="match status" value="1"/>
</dbReference>
<accession>T1DF96</accession>
<dbReference type="Pfam" id="PF05620">
    <property type="entry name" value="TMEM208_SND2"/>
    <property type="match status" value="1"/>
</dbReference>
<dbReference type="InterPro" id="IPR008506">
    <property type="entry name" value="SND2/TMEM208"/>
</dbReference>
<dbReference type="GO" id="GO:0005789">
    <property type="term" value="C:endoplasmic reticulum membrane"/>
    <property type="evidence" value="ECO:0007669"/>
    <property type="project" value="UniProtKB-SubCell"/>
</dbReference>
<comment type="similarity">
    <text evidence="2">Belongs to the TMEM208 family.</text>
</comment>
<comment type="subcellular location">
    <subcellularLocation>
        <location evidence="1">Endoplasmic reticulum membrane</location>
        <topology evidence="1">Multi-pass membrane protein</topology>
    </subcellularLocation>
</comment>
<evidence type="ECO:0000256" key="1">
    <source>
        <dbReference type="ARBA" id="ARBA00004477"/>
    </source>
</evidence>
<dbReference type="AlphaFoldDB" id="T1DF96"/>
<feature type="transmembrane region" description="Helical" evidence="8">
    <location>
        <begin position="50"/>
        <end position="72"/>
    </location>
</feature>
<evidence type="ECO:0000256" key="3">
    <source>
        <dbReference type="ARBA" id="ARBA00015033"/>
    </source>
</evidence>
<evidence type="ECO:0000256" key="5">
    <source>
        <dbReference type="ARBA" id="ARBA00022824"/>
    </source>
</evidence>
<evidence type="ECO:0000256" key="6">
    <source>
        <dbReference type="ARBA" id="ARBA00022989"/>
    </source>
</evidence>
<dbReference type="EMBL" id="GALA01000717">
    <property type="protein sequence ID" value="JAA94135.1"/>
    <property type="molecule type" value="mRNA"/>
</dbReference>
<evidence type="ECO:0000256" key="7">
    <source>
        <dbReference type="ARBA" id="ARBA00023136"/>
    </source>
</evidence>
<protein>
    <recommendedName>
        <fullName evidence="3">Transmembrane protein 208</fullName>
    </recommendedName>
</protein>
<dbReference type="GO" id="GO:0005773">
    <property type="term" value="C:vacuole"/>
    <property type="evidence" value="ECO:0007669"/>
    <property type="project" value="GOC"/>
</dbReference>
<dbReference type="GO" id="GO:0006624">
    <property type="term" value="P:vacuolar protein processing"/>
    <property type="evidence" value="ECO:0007669"/>
    <property type="project" value="TreeGrafter"/>
</dbReference>
<dbReference type="PANTHER" id="PTHR13505:SF7">
    <property type="entry name" value="TRANSMEMBRANE PROTEIN 208"/>
    <property type="match status" value="1"/>
</dbReference>
<reference evidence="9" key="1">
    <citation type="journal article" date="2013" name="BMC Genomics">
        <title>A deep insight into the sialotranscriptome of the mosquito, Psorophora albipes.</title>
        <authorList>
            <person name="Chagas A.C."/>
            <person name="Calvo E."/>
            <person name="Rios-Velasquez C.M."/>
            <person name="Pessoa F.A."/>
            <person name="Medeiros J.F."/>
            <person name="Ribeiro J.M."/>
        </authorList>
    </citation>
    <scope>NUCLEOTIDE SEQUENCE</scope>
</reference>
<keyword evidence="5" id="KW-0256">Endoplasmic reticulum</keyword>
<keyword evidence="4 8" id="KW-0812">Transmembrane</keyword>